<proteinExistence type="predicted"/>
<evidence type="ECO:0000313" key="2">
    <source>
        <dbReference type="Proteomes" id="UP000627521"/>
    </source>
</evidence>
<organism evidence="1 2">
    <name type="scientific">Olleya marilimosa</name>
    <dbReference type="NCBI Taxonomy" id="272164"/>
    <lineage>
        <taxon>Bacteria</taxon>
        <taxon>Pseudomonadati</taxon>
        <taxon>Bacteroidota</taxon>
        <taxon>Flavobacteriia</taxon>
        <taxon>Flavobacteriales</taxon>
        <taxon>Flavobacteriaceae</taxon>
    </lineage>
</organism>
<evidence type="ECO:0000313" key="1">
    <source>
        <dbReference type="EMBL" id="MBD3864354.1"/>
    </source>
</evidence>
<gene>
    <name evidence="1" type="ORF">IEG06_12920</name>
</gene>
<accession>A0ABR8LZ07</accession>
<dbReference type="Proteomes" id="UP000627521">
    <property type="component" value="Unassembled WGS sequence"/>
</dbReference>
<name>A0ABR8LZ07_9FLAO</name>
<reference evidence="1 2" key="1">
    <citation type="submission" date="2020-09" db="EMBL/GenBank/DDBJ databases">
        <title>Bacillus nautilus sp. nov., Chryseoglobus crepusculi sp. nov, and Psychrobacter noctis sp. nov., isolated from deep-sea sponges from the equatorial Atlantic.</title>
        <authorList>
            <person name="Stennett H.L."/>
            <person name="Williams S.E."/>
        </authorList>
    </citation>
    <scope>NUCLEOTIDE SEQUENCE [LARGE SCALE GENOMIC DNA]</scope>
    <source>
        <strain evidence="1 2">28M-24</strain>
    </source>
</reference>
<dbReference type="PROSITE" id="PS51257">
    <property type="entry name" value="PROKAR_LIPOPROTEIN"/>
    <property type="match status" value="1"/>
</dbReference>
<protein>
    <recommendedName>
        <fullName evidence="3">Selenophosphate synthetase</fullName>
    </recommendedName>
</protein>
<comment type="caution">
    <text evidence="1">The sequence shown here is derived from an EMBL/GenBank/DDBJ whole genome shotgun (WGS) entry which is preliminary data.</text>
</comment>
<dbReference type="EMBL" id="JACXXH010000007">
    <property type="protein sequence ID" value="MBD3864354.1"/>
    <property type="molecule type" value="Genomic_DNA"/>
</dbReference>
<keyword evidence="2" id="KW-1185">Reference proteome</keyword>
<evidence type="ECO:0008006" key="3">
    <source>
        <dbReference type="Google" id="ProtNLM"/>
    </source>
</evidence>
<sequence length="219" mass="25433">MKKVLLILITLVSFSCKKEVKTTKKQLTTAQKIANANGISNWKKVSQIDFTFNVDKDSTHFERSWSWQPKTNQVTLIANNDTLTYNRNKMDSTAIMADRGFINDKYWLLAPFQILWDKGTTITDTIIEIAPISQTKLNKLTLTYSNDGGYTPGDAYDFYYDKNYIIKEWIFRKSNATEPSMITSFENYQDYNGIKIAKDHKKLEDTWNLNFTNIAIKME</sequence>
<dbReference type="RefSeq" id="WP_191100352.1">
    <property type="nucleotide sequence ID" value="NZ_JACXXF010000007.1"/>
</dbReference>